<dbReference type="RefSeq" id="WP_103874081.1">
    <property type="nucleotide sequence ID" value="NZ_FNUY01000008.1"/>
</dbReference>
<dbReference type="AlphaFoldDB" id="A0A1H6BVC3"/>
<accession>A0A1H6BVC3</accession>
<evidence type="ECO:0000313" key="2">
    <source>
        <dbReference type="Proteomes" id="UP000236743"/>
    </source>
</evidence>
<protein>
    <submittedName>
        <fullName evidence="1">Uncharacterized protein</fullName>
    </submittedName>
</protein>
<evidence type="ECO:0000313" key="1">
    <source>
        <dbReference type="EMBL" id="SEG64681.1"/>
    </source>
</evidence>
<sequence>MTKLTDAGAVYNQHDAAFSHVSAYVVIDKRDGACVAKVAIKRSTSGLRTTAFVHWLGVPMVKGVANGGGYDKDSASVANAARRMLDLMGIEPRLTREALDDYDAFRAAASLDGGKRWDDAVRDAGFSVFQAV</sequence>
<dbReference type="OrthoDB" id="8456573at2"/>
<dbReference type="Proteomes" id="UP000236743">
    <property type="component" value="Unassembled WGS sequence"/>
</dbReference>
<gene>
    <name evidence="1" type="ORF">SAMN04488115_108116</name>
</gene>
<dbReference type="EMBL" id="FNUY01000008">
    <property type="protein sequence ID" value="SEG64681.1"/>
    <property type="molecule type" value="Genomic_DNA"/>
</dbReference>
<keyword evidence="2" id="KW-1185">Reference proteome</keyword>
<reference evidence="1 2" key="1">
    <citation type="submission" date="2016-10" db="EMBL/GenBank/DDBJ databases">
        <authorList>
            <person name="de Groot N.N."/>
        </authorList>
    </citation>
    <scope>NUCLEOTIDE SEQUENCE [LARGE SCALE GENOMIC DNA]</scope>
    <source>
        <strain evidence="1 2">DSM 26656</strain>
    </source>
</reference>
<organism evidence="1 2">
    <name type="scientific">Bosea lathyri</name>
    <dbReference type="NCBI Taxonomy" id="1036778"/>
    <lineage>
        <taxon>Bacteria</taxon>
        <taxon>Pseudomonadati</taxon>
        <taxon>Pseudomonadota</taxon>
        <taxon>Alphaproteobacteria</taxon>
        <taxon>Hyphomicrobiales</taxon>
        <taxon>Boseaceae</taxon>
        <taxon>Bosea</taxon>
    </lineage>
</organism>
<name>A0A1H6BVC3_9HYPH</name>
<proteinExistence type="predicted"/>